<evidence type="ECO:0000256" key="3">
    <source>
        <dbReference type="ARBA" id="ARBA00022516"/>
    </source>
</evidence>
<evidence type="ECO:0000256" key="7">
    <source>
        <dbReference type="ARBA" id="ARBA00023098"/>
    </source>
</evidence>
<dbReference type="EMBL" id="GBHO01007661">
    <property type="protein sequence ID" value="JAG35943.1"/>
    <property type="molecule type" value="Transcribed_RNA"/>
</dbReference>
<comment type="catalytic activity">
    <reaction evidence="9 10">
        <text>a long-chain fatty acyl-CoA + 2 NADPH + 2 H(+) = a long-chain primary fatty alcohol + 2 NADP(+) + CoA</text>
        <dbReference type="Rhea" id="RHEA:52716"/>
        <dbReference type="ChEBI" id="CHEBI:15378"/>
        <dbReference type="ChEBI" id="CHEBI:57287"/>
        <dbReference type="ChEBI" id="CHEBI:57783"/>
        <dbReference type="ChEBI" id="CHEBI:58349"/>
        <dbReference type="ChEBI" id="CHEBI:77396"/>
        <dbReference type="ChEBI" id="CHEBI:83139"/>
        <dbReference type="EC" id="1.2.1.84"/>
    </reaction>
</comment>
<dbReference type="GO" id="GO:0016020">
    <property type="term" value="C:membrane"/>
    <property type="evidence" value="ECO:0007669"/>
    <property type="project" value="UniProtKB-SubCell"/>
</dbReference>
<dbReference type="InterPro" id="IPR033640">
    <property type="entry name" value="FAR_C"/>
</dbReference>
<protein>
    <recommendedName>
        <fullName evidence="10">Fatty acyl-CoA reductase</fullName>
        <ecNumber evidence="10">1.2.1.84</ecNumber>
    </recommendedName>
</protein>
<evidence type="ECO:0000256" key="8">
    <source>
        <dbReference type="ARBA" id="ARBA00023136"/>
    </source>
</evidence>
<dbReference type="FunFam" id="3.40.50.720:FF:000143">
    <property type="entry name" value="Fatty acyl-CoA reductase"/>
    <property type="match status" value="1"/>
</dbReference>
<keyword evidence="10" id="KW-0560">Oxidoreductase</keyword>
<keyword evidence="7 10" id="KW-0443">Lipid metabolism</keyword>
<dbReference type="EMBL" id="GBRD01007775">
    <property type="protein sequence ID" value="JAG58046.1"/>
    <property type="molecule type" value="Transcribed_RNA"/>
</dbReference>
<dbReference type="EC" id="1.2.1.84" evidence="10"/>
<dbReference type="InterPro" id="IPR013120">
    <property type="entry name" value="FAR_NAD-bd"/>
</dbReference>
<evidence type="ECO:0000256" key="2">
    <source>
        <dbReference type="ARBA" id="ARBA00005928"/>
    </source>
</evidence>
<evidence type="ECO:0000256" key="6">
    <source>
        <dbReference type="ARBA" id="ARBA00022989"/>
    </source>
</evidence>
<evidence type="ECO:0000313" key="13">
    <source>
        <dbReference type="EMBL" id="JAG35942.1"/>
    </source>
</evidence>
<sequence>MERIPSVAEWMEGKDILITGATGFMGKVLVEKLLRCCPNLNRLYLVVRNKRGFDPEERIKEFTRNALFSVLLEKNPNAFDKLTVISGDMSELGCGISEKNLKMLQENISIVFHIAATVRFNHPLSVALKMNTRGTYELIKIAKQMKKLEVFEYVSTTYSNANLDGRIEEKVYPSHLDWKVLLRLVDTDGDVLDLLLHKLIWTQPNTYTLSKSLAENIIQEASKEIPAVIIRPSVVISSLYEPIPGWTDNLNGFVGVTTGCTKGVIRVFKACPTAALDFVPVDVSINGLVAAAWSKRFFNNINGDLQVFNQAYAERYPVTFSEILNLGLKVADEIPTDNRSWYPFLILTNNTYYYHFLFFFLQLIPAILQDLILSLLGREPLVVRLNIKIYNAAIALSDFSEKVFKFANDKYRSIQKRLSPDDQKTYRTNEEEMKIDRYRYVFSFQKGVKEYIFNEKEEDLPRLRRNHRRLYYIDRATRALIVGSILWKLVCTISPYL</sequence>
<dbReference type="GO" id="GO:0102965">
    <property type="term" value="F:alcohol-forming long-chain fatty acyl-CoA reductase activity"/>
    <property type="evidence" value="ECO:0007669"/>
    <property type="project" value="UniProtKB-EC"/>
</dbReference>
<evidence type="ECO:0000256" key="1">
    <source>
        <dbReference type="ARBA" id="ARBA00004141"/>
    </source>
</evidence>
<dbReference type="GO" id="GO:0035336">
    <property type="term" value="P:long-chain fatty-acyl-CoA metabolic process"/>
    <property type="evidence" value="ECO:0007669"/>
    <property type="project" value="TreeGrafter"/>
</dbReference>
<feature type="domain" description="Fatty acyl-CoA reductase C-terminal" evidence="11">
    <location>
        <begin position="362"/>
        <end position="455"/>
    </location>
</feature>
<name>A0A0A9YXW9_LYGHE</name>
<evidence type="ECO:0000256" key="5">
    <source>
        <dbReference type="ARBA" id="ARBA00022857"/>
    </source>
</evidence>
<evidence type="ECO:0000256" key="9">
    <source>
        <dbReference type="ARBA" id="ARBA00052530"/>
    </source>
</evidence>
<dbReference type="SUPFAM" id="SSF51735">
    <property type="entry name" value="NAD(P)-binding Rossmann-fold domains"/>
    <property type="match status" value="1"/>
</dbReference>
<comment type="function">
    <text evidence="10">Catalyzes the reduction of fatty acyl-CoA to fatty alcohols.</text>
</comment>
<dbReference type="Pfam" id="PF03015">
    <property type="entry name" value="Sterile"/>
    <property type="match status" value="1"/>
</dbReference>
<keyword evidence="5 10" id="KW-0521">NADP</keyword>
<feature type="domain" description="Thioester reductase (TE)" evidence="12">
    <location>
        <begin position="18"/>
        <end position="286"/>
    </location>
</feature>
<comment type="similarity">
    <text evidence="2 10">Belongs to the fatty acyl-CoA reductase family.</text>
</comment>
<organism evidence="14">
    <name type="scientific">Lygus hesperus</name>
    <name type="common">Western plant bug</name>
    <dbReference type="NCBI Taxonomy" id="30085"/>
    <lineage>
        <taxon>Eukaryota</taxon>
        <taxon>Metazoa</taxon>
        <taxon>Ecdysozoa</taxon>
        <taxon>Arthropoda</taxon>
        <taxon>Hexapoda</taxon>
        <taxon>Insecta</taxon>
        <taxon>Pterygota</taxon>
        <taxon>Neoptera</taxon>
        <taxon>Paraneoptera</taxon>
        <taxon>Hemiptera</taxon>
        <taxon>Heteroptera</taxon>
        <taxon>Panheteroptera</taxon>
        <taxon>Cimicomorpha</taxon>
        <taxon>Miridae</taxon>
        <taxon>Mirini</taxon>
        <taxon>Lygus</taxon>
    </lineage>
</organism>
<dbReference type="InterPro" id="IPR026055">
    <property type="entry name" value="FAR"/>
</dbReference>
<gene>
    <name evidence="14" type="primary">far1_4</name>
    <name evidence="13" type="synonym">far1_5</name>
    <name evidence="14" type="ORF">CM83_61512</name>
    <name evidence="13" type="ORF">CM83_61514</name>
</gene>
<keyword evidence="8" id="KW-0472">Membrane</keyword>
<reference evidence="14" key="2">
    <citation type="submission" date="2014-07" db="EMBL/GenBank/DDBJ databases">
        <authorList>
            <person name="Hull J."/>
        </authorList>
    </citation>
    <scope>NUCLEOTIDE SEQUENCE</scope>
</reference>
<evidence type="ECO:0000256" key="10">
    <source>
        <dbReference type="RuleBase" id="RU363097"/>
    </source>
</evidence>
<dbReference type="Pfam" id="PF07993">
    <property type="entry name" value="NAD_binding_4"/>
    <property type="match status" value="1"/>
</dbReference>
<comment type="subcellular location">
    <subcellularLocation>
        <location evidence="1">Membrane</location>
        <topology evidence="1">Multi-pass membrane protein</topology>
    </subcellularLocation>
</comment>
<reference evidence="15" key="3">
    <citation type="submission" date="2014-09" db="EMBL/GenBank/DDBJ databases">
        <authorList>
            <person name="Magalhaes I.L.F."/>
            <person name="Oliveira U."/>
            <person name="Santos F.R."/>
            <person name="Vidigal T.H.D.A."/>
            <person name="Brescovit A.D."/>
            <person name="Santos A.J."/>
        </authorList>
    </citation>
    <scope>NUCLEOTIDE SEQUENCE</scope>
</reference>
<dbReference type="EMBL" id="GBRD01007774">
    <property type="protein sequence ID" value="JAG58047.1"/>
    <property type="molecule type" value="Transcribed_RNA"/>
</dbReference>
<dbReference type="EMBL" id="GBHO01007662">
    <property type="protein sequence ID" value="JAG35942.1"/>
    <property type="molecule type" value="Transcribed_RNA"/>
</dbReference>
<accession>A0A0A9YXW9</accession>
<dbReference type="GO" id="GO:0005777">
    <property type="term" value="C:peroxisome"/>
    <property type="evidence" value="ECO:0007669"/>
    <property type="project" value="TreeGrafter"/>
</dbReference>
<keyword evidence="6" id="KW-1133">Transmembrane helix</keyword>
<dbReference type="PANTHER" id="PTHR11011:SF24">
    <property type="entry name" value="FATTY ACYL-COA REDUCTASE"/>
    <property type="match status" value="1"/>
</dbReference>
<reference evidence="14" key="1">
    <citation type="journal article" date="2014" name="PLoS ONE">
        <title>Transcriptome-Based Identification of ABC Transporters in the Western Tarnished Plant Bug Lygus hesperus.</title>
        <authorList>
            <person name="Hull J.J."/>
            <person name="Chaney K."/>
            <person name="Geib S.M."/>
            <person name="Fabrick J.A."/>
            <person name="Brent C.S."/>
            <person name="Walsh D."/>
            <person name="Lavine L.C."/>
        </authorList>
    </citation>
    <scope>NUCLEOTIDE SEQUENCE</scope>
</reference>
<evidence type="ECO:0000259" key="11">
    <source>
        <dbReference type="Pfam" id="PF03015"/>
    </source>
</evidence>
<dbReference type="InterPro" id="IPR036291">
    <property type="entry name" value="NAD(P)-bd_dom_sf"/>
</dbReference>
<evidence type="ECO:0000259" key="12">
    <source>
        <dbReference type="Pfam" id="PF07993"/>
    </source>
</evidence>
<dbReference type="GO" id="GO:0080019">
    <property type="term" value="F:alcohol-forming very long-chain fatty acyl-CoA reductase activity"/>
    <property type="evidence" value="ECO:0007669"/>
    <property type="project" value="InterPro"/>
</dbReference>
<evidence type="ECO:0000256" key="4">
    <source>
        <dbReference type="ARBA" id="ARBA00022692"/>
    </source>
</evidence>
<keyword evidence="3 10" id="KW-0444">Lipid biosynthesis</keyword>
<dbReference type="Gene3D" id="3.40.50.720">
    <property type="entry name" value="NAD(P)-binding Rossmann-like Domain"/>
    <property type="match status" value="1"/>
</dbReference>
<dbReference type="CDD" id="cd05236">
    <property type="entry name" value="FAR-N_SDR_e"/>
    <property type="match status" value="1"/>
</dbReference>
<keyword evidence="4" id="KW-0812">Transmembrane</keyword>
<dbReference type="PANTHER" id="PTHR11011">
    <property type="entry name" value="MALE STERILITY PROTEIN 2-RELATED"/>
    <property type="match status" value="1"/>
</dbReference>
<proteinExistence type="inferred from homology"/>
<dbReference type="AlphaFoldDB" id="A0A0A9YXW9"/>
<evidence type="ECO:0000313" key="14">
    <source>
        <dbReference type="EMBL" id="JAG35943.1"/>
    </source>
</evidence>
<dbReference type="EMBL" id="GBRD01007771">
    <property type="protein sequence ID" value="JAG58050.1"/>
    <property type="molecule type" value="Transcribed_RNA"/>
</dbReference>
<evidence type="ECO:0000313" key="15">
    <source>
        <dbReference type="EMBL" id="JAG54882.1"/>
    </source>
</evidence>
<dbReference type="EMBL" id="GBRD01007770">
    <property type="protein sequence ID" value="JAG58051.1"/>
    <property type="molecule type" value="Transcribed_RNA"/>
</dbReference>
<dbReference type="EMBL" id="GBRD01010942">
    <property type="protein sequence ID" value="JAG54882.1"/>
    <property type="molecule type" value="Transcribed_RNA"/>
</dbReference>